<dbReference type="EMBL" id="LNCD01000097">
    <property type="protein sequence ID" value="KWV48587.1"/>
    <property type="molecule type" value="Genomic_DNA"/>
</dbReference>
<proteinExistence type="predicted"/>
<feature type="transmembrane region" description="Helical" evidence="1">
    <location>
        <begin position="129"/>
        <end position="149"/>
    </location>
</feature>
<dbReference type="AlphaFoldDB" id="A0A120FJ59"/>
<comment type="caution">
    <text evidence="3">The sequence shown here is derived from an EMBL/GenBank/DDBJ whole genome shotgun (WGS) entry which is preliminary data.</text>
</comment>
<name>A0A120FJ59_9HYPH</name>
<keyword evidence="1" id="KW-1133">Transmembrane helix</keyword>
<dbReference type="Proteomes" id="UP000068164">
    <property type="component" value="Unassembled WGS sequence"/>
</dbReference>
<keyword evidence="1" id="KW-0472">Membrane</keyword>
<reference evidence="3 4" key="1">
    <citation type="submission" date="2015-11" db="EMBL/GenBank/DDBJ databases">
        <title>Draft Genome Sequence of the Strain BR 10423 (Rhizobium sp.) isolated from nodules of Mimosa pudica.</title>
        <authorList>
            <person name="Barauna A.C."/>
            <person name="Zilli J.E."/>
            <person name="Simoes-Araujo J.L."/>
            <person name="Reis V.M."/>
            <person name="James E.K."/>
            <person name="Reis F.B.Jr."/>
            <person name="Rouws L.F."/>
            <person name="Passos S.R."/>
            <person name="Gois S.R."/>
        </authorList>
    </citation>
    <scope>NUCLEOTIDE SEQUENCE [LARGE SCALE GENOMIC DNA]</scope>
    <source>
        <strain evidence="3 4">BR10423</strain>
    </source>
</reference>
<evidence type="ECO:0000313" key="4">
    <source>
        <dbReference type="Proteomes" id="UP000068164"/>
    </source>
</evidence>
<evidence type="ECO:0000313" key="2">
    <source>
        <dbReference type="EMBL" id="KWV43333.1"/>
    </source>
</evidence>
<evidence type="ECO:0000313" key="3">
    <source>
        <dbReference type="EMBL" id="KWV48587.1"/>
    </source>
</evidence>
<sequence>MGEVLGVMTDRQHLIFHQGEELRRLDERMGIAETWFHRRALLPGDENAAKDVFRITVRIRVVLFDRDCKGATIEPLGKDRGISERICLSPLADHKSCSGRRYACIDEHVETVPNVGAQWRQNLFGFPELGAFTAIAIVGAVFTGAALGMPGKGQHVILRIPRHANA</sequence>
<organism evidence="3 4">
    <name type="scientific">Rhizobium altiplani</name>
    <dbReference type="NCBI Taxonomy" id="1864509"/>
    <lineage>
        <taxon>Bacteria</taxon>
        <taxon>Pseudomonadati</taxon>
        <taxon>Pseudomonadota</taxon>
        <taxon>Alphaproteobacteria</taxon>
        <taxon>Hyphomicrobiales</taxon>
        <taxon>Rhizobiaceae</taxon>
        <taxon>Rhizobium/Agrobacterium group</taxon>
        <taxon>Rhizobium</taxon>
    </lineage>
</organism>
<gene>
    <name evidence="3" type="ORF">AS026_12025</name>
    <name evidence="2" type="ORF">AS026_20155</name>
</gene>
<evidence type="ECO:0000256" key="1">
    <source>
        <dbReference type="SAM" id="Phobius"/>
    </source>
</evidence>
<keyword evidence="4" id="KW-1185">Reference proteome</keyword>
<accession>A0A120FJ59</accession>
<keyword evidence="1" id="KW-0812">Transmembrane</keyword>
<protein>
    <submittedName>
        <fullName evidence="3">Uncharacterized protein</fullName>
    </submittedName>
</protein>
<dbReference type="EMBL" id="LNCD01000129">
    <property type="protein sequence ID" value="KWV43333.1"/>
    <property type="molecule type" value="Genomic_DNA"/>
</dbReference>